<organism evidence="2 3">
    <name type="scientific">Alteribacillus iranensis</name>
    <dbReference type="NCBI Taxonomy" id="930128"/>
    <lineage>
        <taxon>Bacteria</taxon>
        <taxon>Bacillati</taxon>
        <taxon>Bacillota</taxon>
        <taxon>Bacilli</taxon>
        <taxon>Bacillales</taxon>
        <taxon>Bacillaceae</taxon>
        <taxon>Alteribacillus</taxon>
    </lineage>
</organism>
<dbReference type="EMBL" id="FONT01000001">
    <property type="protein sequence ID" value="SFE31234.1"/>
    <property type="molecule type" value="Genomic_DNA"/>
</dbReference>
<keyword evidence="1" id="KW-0472">Membrane</keyword>
<dbReference type="AlphaFoldDB" id="A0A1I1ZHD6"/>
<evidence type="ECO:0000313" key="2">
    <source>
        <dbReference type="EMBL" id="SFE31234.1"/>
    </source>
</evidence>
<accession>A0A1I1ZHD6</accession>
<feature type="transmembrane region" description="Helical" evidence="1">
    <location>
        <begin position="162"/>
        <end position="181"/>
    </location>
</feature>
<protein>
    <submittedName>
        <fullName evidence="2">Uncharacterized protein</fullName>
    </submittedName>
</protein>
<proteinExistence type="predicted"/>
<dbReference type="STRING" id="930128.SAMN05192532_101252"/>
<gene>
    <name evidence="2" type="ORF">SAMN05192532_101252</name>
</gene>
<keyword evidence="3" id="KW-1185">Reference proteome</keyword>
<evidence type="ECO:0000313" key="3">
    <source>
        <dbReference type="Proteomes" id="UP000199516"/>
    </source>
</evidence>
<feature type="transmembrane region" description="Helical" evidence="1">
    <location>
        <begin position="40"/>
        <end position="62"/>
    </location>
</feature>
<reference evidence="2 3" key="1">
    <citation type="submission" date="2016-10" db="EMBL/GenBank/DDBJ databases">
        <authorList>
            <person name="de Groot N.N."/>
        </authorList>
    </citation>
    <scope>NUCLEOTIDE SEQUENCE [LARGE SCALE GENOMIC DNA]</scope>
    <source>
        <strain evidence="2 3">DSM 23995</strain>
    </source>
</reference>
<keyword evidence="1" id="KW-1133">Transmembrane helix</keyword>
<name>A0A1I1ZHD6_9BACI</name>
<feature type="transmembrane region" description="Helical" evidence="1">
    <location>
        <begin position="68"/>
        <end position="94"/>
    </location>
</feature>
<evidence type="ECO:0000256" key="1">
    <source>
        <dbReference type="SAM" id="Phobius"/>
    </source>
</evidence>
<keyword evidence="1" id="KW-0812">Transmembrane</keyword>
<sequence length="227" mass="24022">MFTLLSAIRIVHINIMDGSSPLYKVRINVMNNLWKNSIRWSVLIAVITLVLAAIFTIISTAILSGAGWAFGMFVVFFIVCIGVIFDIIGVAATAAPEQPFHAMAAKKVNGAYEAMLISKNADKVANFCADVIGDISGVVSGTAASTVVLHLAFAAGAQDGSAFHFVISVIFTAVVAALTVGGKALGKTIAIAKATAIIYQVGRFLHLLEKKLKITLLNKRATKKTKA</sequence>
<feature type="transmembrane region" description="Helical" evidence="1">
    <location>
        <begin position="135"/>
        <end position="156"/>
    </location>
</feature>
<dbReference type="Proteomes" id="UP000199516">
    <property type="component" value="Unassembled WGS sequence"/>
</dbReference>